<dbReference type="AlphaFoldDB" id="A0A9N8KYH0"/>
<feature type="region of interest" description="Disordered" evidence="1">
    <location>
        <begin position="1"/>
        <end position="21"/>
    </location>
</feature>
<dbReference type="OrthoDB" id="7468428at2759"/>
<gene>
    <name evidence="2" type="ORF">CINC_LOCUS752</name>
</gene>
<dbReference type="EMBL" id="LR824004">
    <property type="protein sequence ID" value="CAD0194464.1"/>
    <property type="molecule type" value="Genomic_DNA"/>
</dbReference>
<evidence type="ECO:0000313" key="2">
    <source>
        <dbReference type="EMBL" id="CAD0194464.1"/>
    </source>
</evidence>
<protein>
    <submittedName>
        <fullName evidence="2">Uncharacterized protein</fullName>
    </submittedName>
</protein>
<keyword evidence="3" id="KW-1185">Reference proteome</keyword>
<dbReference type="Proteomes" id="UP001154114">
    <property type="component" value="Chromosome 1"/>
</dbReference>
<evidence type="ECO:0000313" key="3">
    <source>
        <dbReference type="Proteomes" id="UP001154114"/>
    </source>
</evidence>
<name>A0A9N8KYH0_CHRIL</name>
<organism evidence="2 3">
    <name type="scientific">Chrysodeixis includens</name>
    <name type="common">Soybean looper</name>
    <name type="synonym">Pseudoplusia includens</name>
    <dbReference type="NCBI Taxonomy" id="689277"/>
    <lineage>
        <taxon>Eukaryota</taxon>
        <taxon>Metazoa</taxon>
        <taxon>Ecdysozoa</taxon>
        <taxon>Arthropoda</taxon>
        <taxon>Hexapoda</taxon>
        <taxon>Insecta</taxon>
        <taxon>Pterygota</taxon>
        <taxon>Neoptera</taxon>
        <taxon>Endopterygota</taxon>
        <taxon>Lepidoptera</taxon>
        <taxon>Glossata</taxon>
        <taxon>Ditrysia</taxon>
        <taxon>Noctuoidea</taxon>
        <taxon>Noctuidae</taxon>
        <taxon>Plusiinae</taxon>
        <taxon>Chrysodeixis</taxon>
    </lineage>
</organism>
<proteinExistence type="predicted"/>
<sequence>MPDSPWRPGHTVRHRTAPHYSAPHWRPHEQCGVAIFLRRRCGTATGLAWLPQLRTVYNKQLSGAAAAPHYLHPSPPRLPRAVVRCACGATPIISLARVSSMVSCQWNQHVSINRSHQGGHDLNLSESPLAYL</sequence>
<reference evidence="2" key="1">
    <citation type="submission" date="2021-12" db="EMBL/GenBank/DDBJ databases">
        <authorList>
            <person name="King R."/>
        </authorList>
    </citation>
    <scope>NUCLEOTIDE SEQUENCE</scope>
</reference>
<evidence type="ECO:0000256" key="1">
    <source>
        <dbReference type="SAM" id="MobiDB-lite"/>
    </source>
</evidence>
<accession>A0A9N8KYH0</accession>